<keyword evidence="6" id="KW-0539">Nucleus</keyword>
<reference evidence="8 9" key="1">
    <citation type="submission" date="2013-09" db="EMBL/GenBank/DDBJ databases">
        <title>Corchorus capsularis genome sequencing.</title>
        <authorList>
            <person name="Alam M."/>
            <person name="Haque M.S."/>
            <person name="Islam M.S."/>
            <person name="Emdad E.M."/>
            <person name="Islam M.M."/>
            <person name="Ahmed B."/>
            <person name="Halim A."/>
            <person name="Hossen Q.M.M."/>
            <person name="Hossain M.Z."/>
            <person name="Ahmed R."/>
            <person name="Khan M.M."/>
            <person name="Islam R."/>
            <person name="Rashid M.M."/>
            <person name="Khan S.A."/>
            <person name="Rahman M.S."/>
            <person name="Alam M."/>
        </authorList>
    </citation>
    <scope>NUCLEOTIDE SEQUENCE [LARGE SCALE GENOMIC DNA]</scope>
    <source>
        <strain evidence="9">cv. CVL-1</strain>
        <tissue evidence="8">Whole seedling</tissue>
    </source>
</reference>
<dbReference type="Gramene" id="OMO97448">
    <property type="protein sequence ID" value="OMO97448"/>
    <property type="gene ID" value="CCACVL1_04545"/>
</dbReference>
<evidence type="ECO:0000256" key="1">
    <source>
        <dbReference type="ARBA" id="ARBA00004123"/>
    </source>
</evidence>
<evidence type="ECO:0000256" key="4">
    <source>
        <dbReference type="ARBA" id="ARBA00023015"/>
    </source>
</evidence>
<evidence type="ECO:0000256" key="2">
    <source>
        <dbReference type="ARBA" id="ARBA00008767"/>
    </source>
</evidence>
<organism evidence="8 9">
    <name type="scientific">Corchorus capsularis</name>
    <name type="common">Jute</name>
    <dbReference type="NCBI Taxonomy" id="210143"/>
    <lineage>
        <taxon>Eukaryota</taxon>
        <taxon>Viridiplantae</taxon>
        <taxon>Streptophyta</taxon>
        <taxon>Embryophyta</taxon>
        <taxon>Tracheophyta</taxon>
        <taxon>Spermatophyta</taxon>
        <taxon>Magnoliopsida</taxon>
        <taxon>eudicotyledons</taxon>
        <taxon>Gunneridae</taxon>
        <taxon>Pentapetalae</taxon>
        <taxon>rosids</taxon>
        <taxon>malvids</taxon>
        <taxon>Malvales</taxon>
        <taxon>Malvaceae</taxon>
        <taxon>Grewioideae</taxon>
        <taxon>Apeibeae</taxon>
        <taxon>Corchorus</taxon>
    </lineage>
</organism>
<dbReference type="OMA" id="WFAMEDE"/>
<dbReference type="CDD" id="cd00076">
    <property type="entry name" value="HFD_SF"/>
    <property type="match status" value="1"/>
</dbReference>
<comment type="caution">
    <text evidence="8">The sequence shown here is derived from an EMBL/GenBank/DDBJ whole genome shotgun (WGS) entry which is preliminary data.</text>
</comment>
<name>A0A1R3JRG1_COCAP</name>
<dbReference type="STRING" id="210143.A0A1R3JRG1"/>
<dbReference type="Gene3D" id="1.10.20.10">
    <property type="entry name" value="Histone, subunit A"/>
    <property type="match status" value="1"/>
</dbReference>
<sequence>MNHGGLENSKSQNQSKSSKFRSKSDAFALAIAKVAAAQVCESVGFQSFQHSALETLSDIIVRYIFSVGKTANFNANLAGRVEANIFDVVQGLEELGSGLGFAGASDVEHCLLNSGIVRDIVNFVSDADEIPLAYEVPQFPVVKELNRAGSFLDKGEEPPSEHIPSWLPAFPDPETYADRLSVGNETTSALNGDKNELTRIESKVGRSLLNLQQRFARDGDEAGSSRDGGDAIRAREAAESNPYLAAPLHFGEKEVEVSPVVLPAKLSREGALKIPVAENCLVGNHVSVLKTFTPAIEAMKSGLRDSDNGHKEVLHNQRPTVHFKIGFGKKYSGLAPDSNSQSKGFEKIASWFGNDNEKDDKKRRAEKILKESMENSQDLAQL</sequence>
<accession>A0A1R3JRG1</accession>
<gene>
    <name evidence="8" type="ORF">CCACVL1_04545</name>
</gene>
<dbReference type="Pfam" id="PF07524">
    <property type="entry name" value="Bromo_TP"/>
    <property type="match status" value="1"/>
</dbReference>
<evidence type="ECO:0000256" key="3">
    <source>
        <dbReference type="ARBA" id="ARBA00017307"/>
    </source>
</evidence>
<dbReference type="InterPro" id="IPR006565">
    <property type="entry name" value="BTP"/>
</dbReference>
<evidence type="ECO:0000259" key="7">
    <source>
        <dbReference type="SMART" id="SM00576"/>
    </source>
</evidence>
<dbReference type="PANTHER" id="PTHR46338">
    <property type="entry name" value="TRANSCRIPTION INITIATION FACTOR TFIID SUBUNIT 8"/>
    <property type="match status" value="1"/>
</dbReference>
<dbReference type="CDD" id="cd08049">
    <property type="entry name" value="TAF8"/>
    <property type="match status" value="1"/>
</dbReference>
<dbReference type="AlphaFoldDB" id="A0A1R3JRG1"/>
<evidence type="ECO:0000256" key="5">
    <source>
        <dbReference type="ARBA" id="ARBA00023163"/>
    </source>
</evidence>
<dbReference type="Proteomes" id="UP000188268">
    <property type="component" value="Unassembled WGS sequence"/>
</dbReference>
<dbReference type="InterPro" id="IPR019473">
    <property type="entry name" value="TFIID_su8_C"/>
</dbReference>
<dbReference type="EMBL" id="AWWV01007218">
    <property type="protein sequence ID" value="OMO97448.1"/>
    <property type="molecule type" value="Genomic_DNA"/>
</dbReference>
<keyword evidence="4" id="KW-0805">Transcription regulation</keyword>
<protein>
    <recommendedName>
        <fullName evidence="3">Transcription initiation factor TFIID subunit 8</fullName>
    </recommendedName>
</protein>
<dbReference type="Pfam" id="PF10406">
    <property type="entry name" value="TAF8_C"/>
    <property type="match status" value="1"/>
</dbReference>
<dbReference type="InterPro" id="IPR037818">
    <property type="entry name" value="TAF8"/>
</dbReference>
<dbReference type="PANTHER" id="PTHR46338:SF19">
    <property type="entry name" value="TRANSCRIPTION INITIATION FACTOR TFIID SUBUNIT 8"/>
    <property type="match status" value="1"/>
</dbReference>
<dbReference type="GO" id="GO:0046982">
    <property type="term" value="F:protein heterodimerization activity"/>
    <property type="evidence" value="ECO:0007669"/>
    <property type="project" value="InterPro"/>
</dbReference>
<proteinExistence type="inferred from homology"/>
<dbReference type="GO" id="GO:0005669">
    <property type="term" value="C:transcription factor TFIID complex"/>
    <property type="evidence" value="ECO:0007669"/>
    <property type="project" value="InterPro"/>
</dbReference>
<evidence type="ECO:0000256" key="6">
    <source>
        <dbReference type="ARBA" id="ARBA00023242"/>
    </source>
</evidence>
<evidence type="ECO:0000313" key="8">
    <source>
        <dbReference type="EMBL" id="OMO97448.1"/>
    </source>
</evidence>
<keyword evidence="9" id="KW-1185">Reference proteome</keyword>
<comment type="similarity">
    <text evidence="2">Belongs to the TAF8 family.</text>
</comment>
<comment type="subcellular location">
    <subcellularLocation>
        <location evidence="1">Nucleus</location>
    </subcellularLocation>
</comment>
<feature type="domain" description="Bromodomain associated" evidence="7">
    <location>
        <begin position="25"/>
        <end position="101"/>
    </location>
</feature>
<dbReference type="OrthoDB" id="436852at2759"/>
<dbReference type="InterPro" id="IPR009072">
    <property type="entry name" value="Histone-fold"/>
</dbReference>
<dbReference type="SMART" id="SM00576">
    <property type="entry name" value="BTP"/>
    <property type="match status" value="1"/>
</dbReference>
<keyword evidence="5" id="KW-0804">Transcription</keyword>
<evidence type="ECO:0000313" key="9">
    <source>
        <dbReference type="Proteomes" id="UP000188268"/>
    </source>
</evidence>